<sequence length="1138" mass="121682">MSSLPLNASPLAVEVAPVVEGLSSPFRVDLPNTLSSPYHVIDISPSPPPPVLMNALGQFDDAPSPEAAIASIDTTAAIASKLPDKIKSISSSRISSAPKIGLGLGIDTGGGSLISLADSAAAMAGGVGRGKLTSLIDRHVPLPLYKKSSSVYSRRKRSRRASPKEQGYLGEDEDDESDHPVSNYRLAGVVQRLNNDTHASTIASNHVQELIRNSLRQSAKEGIEPISKNFSNLKPSNKGPKRLSFEKNPSIEPIDKVLSPLVNPWQVYHAHSSALRSVIAKAAPRHAVQDIAEPASKLMRRLVLPRGDDESSSSANMLPIYPSDLSPNVTSSYTAPASYTSAISLASYTTSTPCAPTPTMTMAASSNIASATAIPSLSAYESPMLLPSSPHLALHSPNMANTPGSFSPSPVDTSVFPDAALNTPQPNDGGMNSGTGTLVLSLMAGGLGLCGIFVILFTILLKKNGGWLGVFNWKRKPRGTAYDEFIEEEKRWWVRETKMAKEQSRQSIYTAEEQSKDDISHATISGGMQQVNIARSASCAPSIPPIANIVDGKISMDSIRIELPCSSGSDCLSISSESSGELSNPSHDDHKFGNAASILSDMGIVRSSTDEMCQRMLPSVSPGRSRSESKSSILSKASKKSMSSLSSFFRLGLAANQVDPKFKLGAGISSDDINRLAREGRLDASELTKEKVGSLLNPGKMQISSPIMNDFTQTSIDLDEDSPVNKADPESRYNLPSAPVSVAKQPIIVSWTPPAILITDHPSELIPPSPPPPPAPRPISVGTTFTRFSTASYLSENATPVRDSITNYFPVVPSSPPPARDGVRNPTSRYESSIIDPEMLASLKRTSHPRRGSWKTFGGELANVETPLPPRTYSSSSNPRITSLSSLLNSRAQGTSTTHAGIFHSKIAASRFATPQRSSLSSIASSKTIRELAAVTEDLRALIDLDAEADDSWHAPTQFHKSVPDRVPRGSRAPPPIRPPKSVNRYNRIKNMSIEYESTSTPSSPVNPNMHFPSSSISSEHSYSSDWSLDMIRPPSKLYNRNGAHSRPVGIIEVNPSKVKSSNSGSSLATVISADSNTSLFEIASLHTAHTVRGASVEYVVRSPPQVASSRRSGPMMAIVEEMDEMSLSALSTSTESH</sequence>
<dbReference type="OrthoDB" id="2499634at2759"/>
<dbReference type="Proteomes" id="UP000001072">
    <property type="component" value="Unassembled WGS sequence"/>
</dbReference>
<feature type="region of interest" description="Disordered" evidence="1">
    <location>
        <begin position="997"/>
        <end position="1017"/>
    </location>
</feature>
<feature type="region of interest" description="Disordered" evidence="1">
    <location>
        <begin position="148"/>
        <end position="181"/>
    </location>
</feature>
<keyword evidence="3" id="KW-1185">Reference proteome</keyword>
<dbReference type="GeneID" id="18923917"/>
<dbReference type="RefSeq" id="XP_007414105.1">
    <property type="nucleotide sequence ID" value="XM_007414043.1"/>
</dbReference>
<dbReference type="AlphaFoldDB" id="F4RY47"/>
<feature type="region of interest" description="Disordered" evidence="1">
    <location>
        <begin position="955"/>
        <end position="983"/>
    </location>
</feature>
<feature type="compositionally biased region" description="Low complexity" evidence="1">
    <location>
        <begin position="619"/>
        <end position="636"/>
    </location>
</feature>
<name>F4RY47_MELLP</name>
<dbReference type="HOGENOM" id="CLU_278108_0_0_1"/>
<dbReference type="EMBL" id="GL883129">
    <property type="protein sequence ID" value="EGG02703.1"/>
    <property type="molecule type" value="Genomic_DNA"/>
</dbReference>
<gene>
    <name evidence="2" type="ORF">MELLADRAFT_109941</name>
</gene>
<accession>F4RY47</accession>
<dbReference type="KEGG" id="mlr:MELLADRAFT_109941"/>
<evidence type="ECO:0000256" key="1">
    <source>
        <dbReference type="SAM" id="MobiDB-lite"/>
    </source>
</evidence>
<proteinExistence type="predicted"/>
<evidence type="ECO:0000313" key="3">
    <source>
        <dbReference type="Proteomes" id="UP000001072"/>
    </source>
</evidence>
<protein>
    <submittedName>
        <fullName evidence="2">Uncharacterized protein</fullName>
    </submittedName>
</protein>
<organism evidence="3">
    <name type="scientific">Melampsora larici-populina (strain 98AG31 / pathotype 3-4-7)</name>
    <name type="common">Poplar leaf rust fungus</name>
    <dbReference type="NCBI Taxonomy" id="747676"/>
    <lineage>
        <taxon>Eukaryota</taxon>
        <taxon>Fungi</taxon>
        <taxon>Dikarya</taxon>
        <taxon>Basidiomycota</taxon>
        <taxon>Pucciniomycotina</taxon>
        <taxon>Pucciniomycetes</taxon>
        <taxon>Pucciniales</taxon>
        <taxon>Melampsoraceae</taxon>
        <taxon>Melampsora</taxon>
    </lineage>
</organism>
<feature type="region of interest" description="Disordered" evidence="1">
    <location>
        <begin position="616"/>
        <end position="636"/>
    </location>
</feature>
<evidence type="ECO:0000313" key="2">
    <source>
        <dbReference type="EMBL" id="EGG02703.1"/>
    </source>
</evidence>
<dbReference type="InParanoid" id="F4RY47"/>
<reference evidence="3" key="1">
    <citation type="journal article" date="2011" name="Proc. Natl. Acad. Sci. U.S.A.">
        <title>Obligate biotrophy features unraveled by the genomic analysis of rust fungi.</title>
        <authorList>
            <person name="Duplessis S."/>
            <person name="Cuomo C.A."/>
            <person name="Lin Y.-C."/>
            <person name="Aerts A."/>
            <person name="Tisserant E."/>
            <person name="Veneault-Fourrey C."/>
            <person name="Joly D.L."/>
            <person name="Hacquard S."/>
            <person name="Amselem J."/>
            <person name="Cantarel B.L."/>
            <person name="Chiu R."/>
            <person name="Coutinho P.M."/>
            <person name="Feau N."/>
            <person name="Field M."/>
            <person name="Frey P."/>
            <person name="Gelhaye E."/>
            <person name="Goldberg J."/>
            <person name="Grabherr M.G."/>
            <person name="Kodira C.D."/>
            <person name="Kohler A."/>
            <person name="Kuees U."/>
            <person name="Lindquist E.A."/>
            <person name="Lucas S.M."/>
            <person name="Mago R."/>
            <person name="Mauceli E."/>
            <person name="Morin E."/>
            <person name="Murat C."/>
            <person name="Pangilinan J.L."/>
            <person name="Park R."/>
            <person name="Pearson M."/>
            <person name="Quesneville H."/>
            <person name="Rouhier N."/>
            <person name="Sakthikumar S."/>
            <person name="Salamov A.A."/>
            <person name="Schmutz J."/>
            <person name="Selles B."/>
            <person name="Shapiro H."/>
            <person name="Tanguay P."/>
            <person name="Tuskan G.A."/>
            <person name="Henrissat B."/>
            <person name="Van de Peer Y."/>
            <person name="Rouze P."/>
            <person name="Ellis J.G."/>
            <person name="Dodds P.N."/>
            <person name="Schein J.E."/>
            <person name="Zhong S."/>
            <person name="Hamelin R.C."/>
            <person name="Grigoriev I.V."/>
            <person name="Szabo L.J."/>
            <person name="Martin F."/>
        </authorList>
    </citation>
    <scope>NUCLEOTIDE SEQUENCE [LARGE SCALE GENOMIC DNA]</scope>
    <source>
        <strain evidence="3">98AG31 / pathotype 3-4-7</strain>
    </source>
</reference>
<dbReference type="VEuPathDB" id="FungiDB:MELLADRAFT_109941"/>